<dbReference type="Proteomes" id="UP001500804">
    <property type="component" value="Unassembled WGS sequence"/>
</dbReference>
<dbReference type="Pfam" id="PF17197">
    <property type="entry name" value="DUF5134"/>
    <property type="match status" value="1"/>
</dbReference>
<dbReference type="EMBL" id="BAABJO010000009">
    <property type="protein sequence ID" value="GAA5120317.1"/>
    <property type="molecule type" value="Genomic_DNA"/>
</dbReference>
<proteinExistence type="predicted"/>
<dbReference type="InterPro" id="IPR033458">
    <property type="entry name" value="DUF5134"/>
</dbReference>
<feature type="transmembrane region" description="Helical" evidence="1">
    <location>
        <begin position="6"/>
        <end position="28"/>
    </location>
</feature>
<organism evidence="2 3">
    <name type="scientific">Pseudonocardia adelaidensis</name>
    <dbReference type="NCBI Taxonomy" id="648754"/>
    <lineage>
        <taxon>Bacteria</taxon>
        <taxon>Bacillati</taxon>
        <taxon>Actinomycetota</taxon>
        <taxon>Actinomycetes</taxon>
        <taxon>Pseudonocardiales</taxon>
        <taxon>Pseudonocardiaceae</taxon>
        <taxon>Pseudonocardia</taxon>
    </lineage>
</organism>
<feature type="transmembrane region" description="Helical" evidence="1">
    <location>
        <begin position="120"/>
        <end position="139"/>
    </location>
</feature>
<evidence type="ECO:0000313" key="2">
    <source>
        <dbReference type="EMBL" id="GAA5120317.1"/>
    </source>
</evidence>
<feature type="transmembrane region" description="Helical" evidence="1">
    <location>
        <begin position="65"/>
        <end position="84"/>
    </location>
</feature>
<feature type="transmembrane region" description="Helical" evidence="1">
    <location>
        <begin position="151"/>
        <end position="168"/>
    </location>
</feature>
<dbReference type="RefSeq" id="WP_345605380.1">
    <property type="nucleotide sequence ID" value="NZ_BAABJO010000009.1"/>
</dbReference>
<protein>
    <recommendedName>
        <fullName evidence="4">DUF5134 domain-containing protein</fullName>
    </recommendedName>
</protein>
<evidence type="ECO:0008006" key="4">
    <source>
        <dbReference type="Google" id="ProtNLM"/>
    </source>
</evidence>
<sequence>MTTPPLALVSAFTVIFAITGVRSLVRLLVPVDGGDRTAELSHLLMSIAMAGMAWGWPAGPDTPGGVAQLVVFGVLAVVFVVRVVDPAEPPSAGNAFHLLALGAMVWMVLSMPASHGHDGHAAPAVTQLITIAFVVVLCATPFARVLRASGSAGHVLMSGGMAAMLLAML</sequence>
<evidence type="ECO:0000256" key="1">
    <source>
        <dbReference type="SAM" id="Phobius"/>
    </source>
</evidence>
<keyword evidence="1" id="KW-0812">Transmembrane</keyword>
<evidence type="ECO:0000313" key="3">
    <source>
        <dbReference type="Proteomes" id="UP001500804"/>
    </source>
</evidence>
<keyword evidence="1" id="KW-1133">Transmembrane helix</keyword>
<feature type="transmembrane region" description="Helical" evidence="1">
    <location>
        <begin position="96"/>
        <end position="114"/>
    </location>
</feature>
<comment type="caution">
    <text evidence="2">The sequence shown here is derived from an EMBL/GenBank/DDBJ whole genome shotgun (WGS) entry which is preliminary data.</text>
</comment>
<keyword evidence="1" id="KW-0472">Membrane</keyword>
<accession>A0ABP9NJ26</accession>
<reference evidence="3" key="1">
    <citation type="journal article" date="2019" name="Int. J. Syst. Evol. Microbiol.">
        <title>The Global Catalogue of Microorganisms (GCM) 10K type strain sequencing project: providing services to taxonomists for standard genome sequencing and annotation.</title>
        <authorList>
            <consortium name="The Broad Institute Genomics Platform"/>
            <consortium name="The Broad Institute Genome Sequencing Center for Infectious Disease"/>
            <person name="Wu L."/>
            <person name="Ma J."/>
        </authorList>
    </citation>
    <scope>NUCLEOTIDE SEQUENCE [LARGE SCALE GENOMIC DNA]</scope>
    <source>
        <strain evidence="3">JCM 18302</strain>
    </source>
</reference>
<gene>
    <name evidence="2" type="ORF">GCM10023320_27360</name>
</gene>
<keyword evidence="3" id="KW-1185">Reference proteome</keyword>
<name>A0ABP9NJ26_9PSEU</name>